<proteinExistence type="predicted"/>
<dbReference type="GO" id="GO:0003824">
    <property type="term" value="F:catalytic activity"/>
    <property type="evidence" value="ECO:0007669"/>
    <property type="project" value="InterPro"/>
</dbReference>
<evidence type="ECO:0000259" key="1">
    <source>
        <dbReference type="PROSITE" id="PS50035"/>
    </source>
</evidence>
<reference evidence="2" key="1">
    <citation type="submission" date="2021-01" db="EMBL/GenBank/DDBJ databases">
        <authorList>
            <person name="Corre E."/>
            <person name="Pelletier E."/>
            <person name="Niang G."/>
            <person name="Scheremetjew M."/>
            <person name="Finn R."/>
            <person name="Kale V."/>
            <person name="Holt S."/>
            <person name="Cochrane G."/>
            <person name="Meng A."/>
            <person name="Brown T."/>
            <person name="Cohen L."/>
        </authorList>
    </citation>
    <scope>NUCLEOTIDE SEQUENCE</scope>
    <source>
        <strain evidence="2">MM31A-1</strain>
    </source>
</reference>
<dbReference type="SUPFAM" id="SSF56024">
    <property type="entry name" value="Phospholipase D/nuclease"/>
    <property type="match status" value="2"/>
</dbReference>
<evidence type="ECO:0000313" key="3">
    <source>
        <dbReference type="EMBL" id="CAE0461145.1"/>
    </source>
</evidence>
<organism evidence="2">
    <name type="scientific">Chaetoceros debilis</name>
    <dbReference type="NCBI Taxonomy" id="122233"/>
    <lineage>
        <taxon>Eukaryota</taxon>
        <taxon>Sar</taxon>
        <taxon>Stramenopiles</taxon>
        <taxon>Ochrophyta</taxon>
        <taxon>Bacillariophyta</taxon>
        <taxon>Coscinodiscophyceae</taxon>
        <taxon>Chaetocerotophycidae</taxon>
        <taxon>Chaetocerotales</taxon>
        <taxon>Chaetocerotaceae</taxon>
        <taxon>Chaetoceros</taxon>
    </lineage>
</organism>
<protein>
    <recommendedName>
        <fullName evidence="1">PLD phosphodiesterase domain-containing protein</fullName>
    </recommendedName>
</protein>
<dbReference type="AlphaFoldDB" id="A0A6S8TL67"/>
<dbReference type="PANTHER" id="PTHR21248:SF22">
    <property type="entry name" value="PHOSPHOLIPASE D"/>
    <property type="match status" value="1"/>
</dbReference>
<dbReference type="EMBL" id="HBIO01007907">
    <property type="protein sequence ID" value="CAE0461145.1"/>
    <property type="molecule type" value="Transcribed_RNA"/>
</dbReference>
<accession>A0A6S8TL67</accession>
<dbReference type="Gene3D" id="3.30.870.10">
    <property type="entry name" value="Endonuclease Chain A"/>
    <property type="match status" value="2"/>
</dbReference>
<name>A0A6S8TL67_9STRA</name>
<gene>
    <name evidence="2" type="ORF">CDEB00056_LOCUS5985</name>
    <name evidence="3" type="ORF">CDEB00056_LOCUS5986</name>
</gene>
<dbReference type="SMART" id="SM00155">
    <property type="entry name" value="PLDc"/>
    <property type="match status" value="2"/>
</dbReference>
<dbReference type="PANTHER" id="PTHR21248">
    <property type="entry name" value="CARDIOLIPIN SYNTHASE"/>
    <property type="match status" value="1"/>
</dbReference>
<dbReference type="PROSITE" id="PS50035">
    <property type="entry name" value="PLD"/>
    <property type="match status" value="1"/>
</dbReference>
<dbReference type="EMBL" id="HBIO01007906">
    <property type="protein sequence ID" value="CAE0461144.1"/>
    <property type="molecule type" value="Transcribed_RNA"/>
</dbReference>
<dbReference type="InterPro" id="IPR001736">
    <property type="entry name" value="PLipase_D/transphosphatidylase"/>
</dbReference>
<evidence type="ECO:0000313" key="2">
    <source>
        <dbReference type="EMBL" id="CAE0461144.1"/>
    </source>
</evidence>
<feature type="domain" description="PLD phosphodiesterase" evidence="1">
    <location>
        <begin position="201"/>
        <end position="228"/>
    </location>
</feature>
<sequence length="587" mass="66312">MDPHTNTAKEKKTTKTKSFRANARILHRFNSTGNNFLDKLEKYAKDRSAENLSYVGRSAYRVLRVKHVLHHHKLWNVSSGIPIGSMLQTPQNSIFSSTNDPSERHSDWFPEKMLEIMGRTKVWCDIMSLTIPDGIFLDKLIEGLSTIVENAKNAEKPVVIRILVGNIIGAPARCTYLVKKLTKNLSEDANIHLWVGAWRKGVSWNHAKLIAVDGRYLLQGGHNLWDAHYLKNNPVHDLSMEMEGRITHDGHLFANSQWRYIRRKQLTRCGYVIDRFIPDAVLVPWKSRVTVTEYPVNKASEFPPIYNADLVPKYEKPSGSVPTLSLGRYGRLTFGRPSDDAFIAMFGSAKTIIRLSIQDLGPVCVPKTQIALPGCTWPKPYLNALAEAIWDRDVKVEIVVSNPGSVPGGLNPLEANYGNGWSCVDCAAEIIKRIQKEFKNNVDDVALRTKVENNLRICYIRHAGKNVYDDGKSIGNHSKFLCIDNIASYTGSQNLYVCDLAEWGVLIDDKSETEKILEDYWNPLWEASFIETDCDVQKVMDSLQINRDGEPVNKFLPGGKKKLDDAAKMASVRRVLVEEDTTFPIKM</sequence>